<proteinExistence type="predicted"/>
<name>A0A166JID6_NODSP</name>
<dbReference type="Proteomes" id="UP000076555">
    <property type="component" value="Unassembled WGS sequence"/>
</dbReference>
<feature type="chain" id="PRO_5007875873" description="DUF2141 domain-containing protein" evidence="1">
    <location>
        <begin position="20"/>
        <end position="151"/>
    </location>
</feature>
<comment type="caution">
    <text evidence="2">The sequence shown here is derived from an EMBL/GenBank/DDBJ whole genome shotgun (WGS) entry which is preliminary data.</text>
</comment>
<protein>
    <recommendedName>
        <fullName evidence="4">DUF2141 domain-containing protein</fullName>
    </recommendedName>
</protein>
<dbReference type="Pfam" id="PF09912">
    <property type="entry name" value="DUF2141"/>
    <property type="match status" value="1"/>
</dbReference>
<organism evidence="2 3">
    <name type="scientific">Nodularia spumigena CENA596</name>
    <dbReference type="NCBI Taxonomy" id="1819295"/>
    <lineage>
        <taxon>Bacteria</taxon>
        <taxon>Bacillati</taxon>
        <taxon>Cyanobacteriota</taxon>
        <taxon>Cyanophyceae</taxon>
        <taxon>Nostocales</taxon>
        <taxon>Nodulariaceae</taxon>
        <taxon>Nodularia</taxon>
    </lineage>
</organism>
<dbReference type="AlphaFoldDB" id="A0A166JID6"/>
<evidence type="ECO:0000313" key="2">
    <source>
        <dbReference type="EMBL" id="KZL49750.1"/>
    </source>
</evidence>
<sequence>MVKKLGLSVLLLAVMGNFAWTSSARGNFQGNLTVEIDGLRNTEGQVCVSIFANSQGFPNNSDRVLKRQCTKITDTSLKVTFDNLEAGSYAVALIHDQNKDQILNRNNLGMPLEGFGFSRNPEVRTSPPKFSNAAFLLAGPNTVVQIQLKYL</sequence>
<dbReference type="InterPro" id="IPR018673">
    <property type="entry name" value="DUF2141"/>
</dbReference>
<dbReference type="RefSeq" id="WP_063872783.1">
    <property type="nucleotide sequence ID" value="NZ_CAWMRI010000132.1"/>
</dbReference>
<dbReference type="OrthoDB" id="9788332at2"/>
<evidence type="ECO:0000313" key="3">
    <source>
        <dbReference type="Proteomes" id="UP000076555"/>
    </source>
</evidence>
<reference evidence="2 3" key="1">
    <citation type="submission" date="2016-04" db="EMBL/GenBank/DDBJ databases">
        <title>Draft Genome Assembly of the Bloom-forming Cyanobacterium Nodularia spumigena Strain CENA596 in Shrimp Production Ponds.</title>
        <authorList>
            <person name="Popin R.V."/>
            <person name="Rigonato J."/>
            <person name="Abreu V.A."/>
            <person name="Andreote A.P."/>
            <person name="Silveira S.B."/>
            <person name="Odebrecht C."/>
            <person name="Fiore M.F."/>
        </authorList>
    </citation>
    <scope>NUCLEOTIDE SEQUENCE [LARGE SCALE GENOMIC DNA]</scope>
    <source>
        <strain evidence="2 3">CENA596</strain>
    </source>
</reference>
<accession>A0A166JID6</accession>
<evidence type="ECO:0000256" key="1">
    <source>
        <dbReference type="SAM" id="SignalP"/>
    </source>
</evidence>
<gene>
    <name evidence="2" type="ORF">A2T98_10840</name>
</gene>
<keyword evidence="1" id="KW-0732">Signal</keyword>
<evidence type="ECO:0008006" key="4">
    <source>
        <dbReference type="Google" id="ProtNLM"/>
    </source>
</evidence>
<feature type="signal peptide" evidence="1">
    <location>
        <begin position="1"/>
        <end position="19"/>
    </location>
</feature>
<dbReference type="EMBL" id="LWAJ01000132">
    <property type="protein sequence ID" value="KZL49750.1"/>
    <property type="molecule type" value="Genomic_DNA"/>
</dbReference>